<evidence type="ECO:0000259" key="4">
    <source>
        <dbReference type="Pfam" id="PF17996"/>
    </source>
</evidence>
<feature type="chain" id="PRO_5012666095" description="Carbohydrate esterase family 2 protein" evidence="2">
    <location>
        <begin position="17"/>
        <end position="495"/>
    </location>
</feature>
<feature type="region of interest" description="Disordered" evidence="1">
    <location>
        <begin position="106"/>
        <end position="127"/>
    </location>
</feature>
<dbReference type="Gene3D" id="3.40.50.1110">
    <property type="entry name" value="SGNH hydrolase"/>
    <property type="match status" value="1"/>
</dbReference>
<evidence type="ECO:0000256" key="1">
    <source>
        <dbReference type="SAM" id="MobiDB-lite"/>
    </source>
</evidence>
<dbReference type="AlphaFoldDB" id="A0A1Y1XGP0"/>
<dbReference type="GO" id="GO:0052689">
    <property type="term" value="F:carboxylic ester hydrolase activity"/>
    <property type="evidence" value="ECO:0007669"/>
    <property type="project" value="InterPro"/>
</dbReference>
<dbReference type="Gene3D" id="2.60.120.260">
    <property type="entry name" value="Galactose-binding domain-like"/>
    <property type="match status" value="1"/>
</dbReference>
<dbReference type="Pfam" id="PF17996">
    <property type="entry name" value="CE2_N"/>
    <property type="match status" value="1"/>
</dbReference>
<reference evidence="5 6" key="2">
    <citation type="submission" date="2016-08" db="EMBL/GenBank/DDBJ databases">
        <title>Pervasive Adenine N6-methylation of Active Genes in Fungi.</title>
        <authorList>
            <consortium name="DOE Joint Genome Institute"/>
            <person name="Mondo S.J."/>
            <person name="Dannebaum R.O."/>
            <person name="Kuo R.C."/>
            <person name="Labutti K."/>
            <person name="Haridas S."/>
            <person name="Kuo A."/>
            <person name="Salamov A."/>
            <person name="Ahrendt S.R."/>
            <person name="Lipzen A."/>
            <person name="Sullivan W."/>
            <person name="Andreopoulos W.B."/>
            <person name="Clum A."/>
            <person name="Lindquist E."/>
            <person name="Daum C."/>
            <person name="Ramamoorthy G.K."/>
            <person name="Gryganskyi A."/>
            <person name="Culley D."/>
            <person name="Magnuson J.K."/>
            <person name="James T.Y."/>
            <person name="O'Malley M.A."/>
            <person name="Stajich J.E."/>
            <person name="Spatafora J.W."/>
            <person name="Visel A."/>
            <person name="Grigoriev I.V."/>
        </authorList>
    </citation>
    <scope>NUCLEOTIDE SEQUENCE [LARGE SCALE GENOMIC DNA]</scope>
    <source>
        <strain evidence="5 6">S4</strain>
    </source>
</reference>
<name>A0A1Y1XGP0_9FUNG</name>
<dbReference type="InterPro" id="IPR052762">
    <property type="entry name" value="PCW_deacetylase/CE"/>
</dbReference>
<dbReference type="EMBL" id="MCFG01000044">
    <property type="protein sequence ID" value="ORX84893.1"/>
    <property type="molecule type" value="Genomic_DNA"/>
</dbReference>
<feature type="signal peptide" evidence="2">
    <location>
        <begin position="1"/>
        <end position="16"/>
    </location>
</feature>
<evidence type="ECO:0000256" key="2">
    <source>
        <dbReference type="SAM" id="SignalP"/>
    </source>
</evidence>
<proteinExistence type="predicted"/>
<sequence>MKFNLILLAAISVVSALPVTKQRSTNPYLTCSAVDFECKIEQTKTCYQHANECLRNKKVDLTQCDEISQFCKEIMYYNELIIPEEEESTMLDNDTTEDDIVVEVPSDVTVDDNDNSDNNTDSEDDLNSFEPIKENVKILGRANYQDGYLWFGLTNSGIEYKFNGKTTIINVTADTTSYGEENPARIQIYTDGKLYLDTVITEKMTDFTVNFNDDAEHIVRFIKVSEAERGSIRINDIKADSSKIEPTAQASKKIEFIGDSITCAYGVDGVVGDVFSTKSEDGTKSYAHKTAQKFHADYSIAAYSGFAILSCYPFTGGRYTDAQLPQYYDKLGYSFEPNQFDDGTYQLQNTKWNYNDFVPDLVVINLGTNDNSYFEAIDESILPEEKLAFIEEYEKFLAQIRANYPNTEILCVLGMMGQEVYPEIEEAVKNYTIETGDHHVNAFKLNVQNTDMNGLGVDGHPAAQSHVDATYELVGEIERLYGWTSDPNVNIELNA</sequence>
<dbReference type="InterPro" id="IPR037461">
    <property type="entry name" value="CtCE2-like_dom"/>
</dbReference>
<dbReference type="OrthoDB" id="2128264at2759"/>
<keyword evidence="2" id="KW-0732">Signal</keyword>
<evidence type="ECO:0000313" key="5">
    <source>
        <dbReference type="EMBL" id="ORX84893.1"/>
    </source>
</evidence>
<protein>
    <recommendedName>
        <fullName evidence="7">Carbohydrate esterase family 2 protein</fullName>
    </recommendedName>
</protein>
<feature type="domain" description="SGNH hydrolase-type esterase" evidence="3">
    <location>
        <begin position="256"/>
        <end position="433"/>
    </location>
</feature>
<feature type="domain" description="Carbohydrate esterase 2 N-terminal" evidence="4">
    <location>
        <begin position="139"/>
        <end position="242"/>
    </location>
</feature>
<dbReference type="PANTHER" id="PTHR37834:SF2">
    <property type="entry name" value="ESTERASE, SGNH HYDROLASE-TYPE"/>
    <property type="match status" value="1"/>
</dbReference>
<organism evidence="5 6">
    <name type="scientific">Anaeromyces robustus</name>
    <dbReference type="NCBI Taxonomy" id="1754192"/>
    <lineage>
        <taxon>Eukaryota</taxon>
        <taxon>Fungi</taxon>
        <taxon>Fungi incertae sedis</taxon>
        <taxon>Chytridiomycota</taxon>
        <taxon>Chytridiomycota incertae sedis</taxon>
        <taxon>Neocallimastigomycetes</taxon>
        <taxon>Neocallimastigales</taxon>
        <taxon>Neocallimastigaceae</taxon>
        <taxon>Anaeromyces</taxon>
    </lineage>
</organism>
<gene>
    <name evidence="5" type="ORF">BCR32DRAFT_110266</name>
</gene>
<reference evidence="5 6" key="1">
    <citation type="submission" date="2016-08" db="EMBL/GenBank/DDBJ databases">
        <title>A Parts List for Fungal Cellulosomes Revealed by Comparative Genomics.</title>
        <authorList>
            <consortium name="DOE Joint Genome Institute"/>
            <person name="Haitjema C.H."/>
            <person name="Gilmore S.P."/>
            <person name="Henske J.K."/>
            <person name="Solomon K.V."/>
            <person name="De Groot R."/>
            <person name="Kuo A."/>
            <person name="Mondo S.J."/>
            <person name="Salamov A.A."/>
            <person name="Labutti K."/>
            <person name="Zhao Z."/>
            <person name="Chiniquy J."/>
            <person name="Barry K."/>
            <person name="Brewer H.M."/>
            <person name="Purvine S.O."/>
            <person name="Wright A.T."/>
            <person name="Boxma B."/>
            <person name="Van Alen T."/>
            <person name="Hackstein J.H."/>
            <person name="Baker S.E."/>
            <person name="Grigoriev I.V."/>
            <person name="O'Malley M.A."/>
        </authorList>
    </citation>
    <scope>NUCLEOTIDE SEQUENCE [LARGE SCALE GENOMIC DNA]</scope>
    <source>
        <strain evidence="5 6">S4</strain>
    </source>
</reference>
<dbReference type="CDD" id="cd01831">
    <property type="entry name" value="Endoglucanase_E_like"/>
    <property type="match status" value="1"/>
</dbReference>
<accession>A0A1Y1XGP0</accession>
<feature type="compositionally biased region" description="Acidic residues" evidence="1">
    <location>
        <begin position="109"/>
        <end position="127"/>
    </location>
</feature>
<dbReference type="Pfam" id="PF13472">
    <property type="entry name" value="Lipase_GDSL_2"/>
    <property type="match status" value="1"/>
</dbReference>
<keyword evidence="6" id="KW-1185">Reference proteome</keyword>
<dbReference type="InterPro" id="IPR013830">
    <property type="entry name" value="SGNH_hydro"/>
</dbReference>
<dbReference type="PANTHER" id="PTHR37834">
    <property type="entry name" value="GDSL-LIKE LIPASE/ACYLHYDROLASE DOMAIN PROTEIN (AFU_ORTHOLOGUE AFUA_2G00620)"/>
    <property type="match status" value="1"/>
</dbReference>
<comment type="caution">
    <text evidence="5">The sequence shown here is derived from an EMBL/GenBank/DDBJ whole genome shotgun (WGS) entry which is preliminary data.</text>
</comment>
<dbReference type="InterPro" id="IPR036514">
    <property type="entry name" value="SGNH_hydro_sf"/>
</dbReference>
<dbReference type="InterPro" id="IPR040794">
    <property type="entry name" value="CE2_N"/>
</dbReference>
<dbReference type="Proteomes" id="UP000193944">
    <property type="component" value="Unassembled WGS sequence"/>
</dbReference>
<evidence type="ECO:0008006" key="7">
    <source>
        <dbReference type="Google" id="ProtNLM"/>
    </source>
</evidence>
<evidence type="ECO:0000259" key="3">
    <source>
        <dbReference type="Pfam" id="PF13472"/>
    </source>
</evidence>
<dbReference type="SUPFAM" id="SSF52266">
    <property type="entry name" value="SGNH hydrolase"/>
    <property type="match status" value="1"/>
</dbReference>
<evidence type="ECO:0000313" key="6">
    <source>
        <dbReference type="Proteomes" id="UP000193944"/>
    </source>
</evidence>